<sequence length="165" mass="16938">MPGLRSLALALLPALPAAAESTEEDRVASFSDWSVFVAAGGTECWASTYDRGAGKGRSPVAQLMVTWWPRDGVAGELTVLSLAGAFREGEGMSIDTGAASAPLYADVDWAWTEGPATDDRIRAGIAAGARRLVLVETGTGSLAFSTAGAAEAFADAARRCGMAPS</sequence>
<dbReference type="EMBL" id="FQYO01000004">
    <property type="protein sequence ID" value="SHJ02452.1"/>
    <property type="molecule type" value="Genomic_DNA"/>
</dbReference>
<protein>
    <recommendedName>
        <fullName evidence="4">Invasion protein IalB, involved in pathogenesis</fullName>
    </recommendedName>
</protein>
<dbReference type="RefSeq" id="WP_073331141.1">
    <property type="nucleotide sequence ID" value="NZ_FQYO01000004.1"/>
</dbReference>
<evidence type="ECO:0000313" key="2">
    <source>
        <dbReference type="EMBL" id="SHJ02452.1"/>
    </source>
</evidence>
<feature type="chain" id="PRO_5013359553" description="Invasion protein IalB, involved in pathogenesis" evidence="1">
    <location>
        <begin position="20"/>
        <end position="165"/>
    </location>
</feature>
<keyword evidence="1" id="KW-0732">Signal</keyword>
<evidence type="ECO:0008006" key="4">
    <source>
        <dbReference type="Google" id="ProtNLM"/>
    </source>
</evidence>
<feature type="signal peptide" evidence="1">
    <location>
        <begin position="1"/>
        <end position="19"/>
    </location>
</feature>
<keyword evidence="3" id="KW-1185">Reference proteome</keyword>
<reference evidence="2 3" key="1">
    <citation type="submission" date="2016-11" db="EMBL/GenBank/DDBJ databases">
        <authorList>
            <person name="Jaros S."/>
            <person name="Januszkiewicz K."/>
            <person name="Wedrychowicz H."/>
        </authorList>
    </citation>
    <scope>NUCLEOTIDE SEQUENCE [LARGE SCALE GENOMIC DNA]</scope>
    <source>
        <strain evidence="2 3">DSM 100565</strain>
    </source>
</reference>
<proteinExistence type="predicted"/>
<accession>A0A1M6FXR5</accession>
<dbReference type="Proteomes" id="UP000184292">
    <property type="component" value="Unassembled WGS sequence"/>
</dbReference>
<gene>
    <name evidence="2" type="ORF">SAMN05444417_2559</name>
</gene>
<evidence type="ECO:0000256" key="1">
    <source>
        <dbReference type="SAM" id="SignalP"/>
    </source>
</evidence>
<name>A0A1M6FXR5_9RHOB</name>
<evidence type="ECO:0000313" key="3">
    <source>
        <dbReference type="Proteomes" id="UP000184292"/>
    </source>
</evidence>
<dbReference type="AlphaFoldDB" id="A0A1M6FXR5"/>
<organism evidence="2 3">
    <name type="scientific">Wenxinia saemankumensis</name>
    <dbReference type="NCBI Taxonomy" id="1447782"/>
    <lineage>
        <taxon>Bacteria</taxon>
        <taxon>Pseudomonadati</taxon>
        <taxon>Pseudomonadota</taxon>
        <taxon>Alphaproteobacteria</taxon>
        <taxon>Rhodobacterales</taxon>
        <taxon>Roseobacteraceae</taxon>
        <taxon>Wenxinia</taxon>
    </lineage>
</organism>
<dbReference type="STRING" id="1447782.SAMN05444417_2559"/>